<dbReference type="AlphaFoldDB" id="A0A7M1NWH5"/>
<protein>
    <submittedName>
        <fullName evidence="1">Uncharacterized protein</fullName>
    </submittedName>
</protein>
<dbReference type="RefSeq" id="WP_197543258.1">
    <property type="nucleotide sequence ID" value="NZ_CP063120.1"/>
</dbReference>
<name>A0A7M1NWH5_HAEPA</name>
<organism evidence="1 2">
    <name type="scientific">Haemophilus parainfluenzae</name>
    <dbReference type="NCBI Taxonomy" id="729"/>
    <lineage>
        <taxon>Bacteria</taxon>
        <taxon>Pseudomonadati</taxon>
        <taxon>Pseudomonadota</taxon>
        <taxon>Gammaproteobacteria</taxon>
        <taxon>Pasteurellales</taxon>
        <taxon>Pasteurellaceae</taxon>
        <taxon>Haemophilus</taxon>
    </lineage>
</organism>
<dbReference type="EMBL" id="CP063120">
    <property type="protein sequence ID" value="QOR16829.1"/>
    <property type="molecule type" value="Genomic_DNA"/>
</dbReference>
<proteinExistence type="predicted"/>
<accession>A0A7M1NWH5</accession>
<gene>
    <name evidence="1" type="ORF">INP94_08105</name>
</gene>
<reference evidence="1 2" key="1">
    <citation type="submission" date="2020-10" db="EMBL/GenBank/DDBJ databases">
        <title>Genomic diversity and antimicrobial resistance of Haemophilus colonising the airways of young children with cystic fibrosis.</title>
        <authorList>
            <person name="Watts S.C."/>
            <person name="Judd L.M."/>
            <person name="Carzino R."/>
            <person name="Ranganathan S."/>
            <person name="Holt K.E."/>
        </authorList>
    </citation>
    <scope>NUCLEOTIDE SEQUENCE [LARGE SCALE GENOMIC DNA]</scope>
    <source>
        <strain evidence="1 2">M1C137_2</strain>
    </source>
</reference>
<sequence length="91" mass="10296">MEKKEIIEKLEKHGFEFNLDWGPTLGFKSDKDKASIMYSKHSGADILSISFNGQANEKKARAFVKQIFPTAKYIHQGVVLSASYFSIEPLN</sequence>
<evidence type="ECO:0000313" key="1">
    <source>
        <dbReference type="EMBL" id="QOR16829.1"/>
    </source>
</evidence>
<dbReference type="Proteomes" id="UP000595009">
    <property type="component" value="Chromosome"/>
</dbReference>
<evidence type="ECO:0000313" key="2">
    <source>
        <dbReference type="Proteomes" id="UP000595009"/>
    </source>
</evidence>